<evidence type="ECO:0000313" key="2">
    <source>
        <dbReference type="EMBL" id="TXG34551.1"/>
    </source>
</evidence>
<proteinExistence type="predicted"/>
<keyword evidence="1" id="KW-0732">Signal</keyword>
<reference evidence="2 3" key="1">
    <citation type="submission" date="2019-08" db="EMBL/GenBank/DDBJ databases">
        <title>Seonamhaeicola sediminis sp. nov., isolated from marine sediment.</title>
        <authorList>
            <person name="Cao W.R."/>
        </authorList>
    </citation>
    <scope>NUCLEOTIDE SEQUENCE [LARGE SCALE GENOMIC DNA]</scope>
    <source>
        <strain evidence="2 3">1505</strain>
    </source>
</reference>
<evidence type="ECO:0000256" key="1">
    <source>
        <dbReference type="SAM" id="SignalP"/>
    </source>
</evidence>
<comment type="caution">
    <text evidence="2">The sequence shown here is derived from an EMBL/GenBank/DDBJ whole genome shotgun (WGS) entry which is preliminary data.</text>
</comment>
<dbReference type="Proteomes" id="UP000321080">
    <property type="component" value="Unassembled WGS sequence"/>
</dbReference>
<gene>
    <name evidence="2" type="ORF">FUA22_18205</name>
</gene>
<feature type="chain" id="PRO_5022806430" description="Right-handed parallel beta-helix repeat-containing protein" evidence="1">
    <location>
        <begin position="20"/>
        <end position="535"/>
    </location>
</feature>
<dbReference type="SUPFAM" id="SSF51126">
    <property type="entry name" value="Pectin lyase-like"/>
    <property type="match status" value="1"/>
</dbReference>
<protein>
    <recommendedName>
        <fullName evidence="4">Right-handed parallel beta-helix repeat-containing protein</fullName>
    </recommendedName>
</protein>
<dbReference type="AlphaFoldDB" id="A0A5C7GDQ6"/>
<dbReference type="RefSeq" id="WP_147770036.1">
    <property type="nucleotide sequence ID" value="NZ_VRKQ01000024.1"/>
</dbReference>
<feature type="signal peptide" evidence="1">
    <location>
        <begin position="1"/>
        <end position="19"/>
    </location>
</feature>
<organism evidence="2 3">
    <name type="scientific">Seonamhaeicola maritimus</name>
    <dbReference type="NCBI Taxonomy" id="2591822"/>
    <lineage>
        <taxon>Bacteria</taxon>
        <taxon>Pseudomonadati</taxon>
        <taxon>Bacteroidota</taxon>
        <taxon>Flavobacteriia</taxon>
        <taxon>Flavobacteriales</taxon>
        <taxon>Flavobacteriaceae</taxon>
    </lineage>
</organism>
<sequence length="535" mass="60904">MKQFLLNIVVFFLCFQVMSQSQFHVFPKNDKVNPGTPYGNGSIEKPWDLQTALNQKNNIVNAGDVIWMHEGIYTGHFVSNLKSGSLSNQITLSSFPGEWAVLNGNISKKGTVLTVKGDGVTFKDFEITWLGNFSRKEGQKNFGRGDGINHLSGIDCKFINLVIHDNPGLGFGSWKSTGGTLIDNCLIFNNGFVSKNGKGRGEGMYVQNKSEAQRIIKNNIIFNNYYKGIEVWSANKRGSYLWVKNVSLTNNVIFNSGNPSGALKDNLIVATDDRNGINIAKNIKVIDNIFYHNADFSKNQIGGDAASLTLGFHSNAPIENTEVLGNIVIGRNNALRILYANSLSFKNNIVYSGYTHVFKPSLNDIKLKDWDFSNNIYYTKNSTPFIISKQKISFPDWKKTLKLDLNSQHKRIKDFNLKPILDITRNEYKPNNYRVVLFDKFGEDIKVDFSKYNIPKNTTYKIYDIENRKEVLISAKITSDFMIHFPMNTKPFQKPLHNEKSQKTLNNFGVFIIEFETTQIKKRKGFFKRLFERLF</sequence>
<evidence type="ECO:0008006" key="4">
    <source>
        <dbReference type="Google" id="ProtNLM"/>
    </source>
</evidence>
<keyword evidence="3" id="KW-1185">Reference proteome</keyword>
<evidence type="ECO:0000313" key="3">
    <source>
        <dbReference type="Proteomes" id="UP000321080"/>
    </source>
</evidence>
<dbReference type="Gene3D" id="2.160.20.10">
    <property type="entry name" value="Single-stranded right-handed beta-helix, Pectin lyase-like"/>
    <property type="match status" value="1"/>
</dbReference>
<dbReference type="EMBL" id="VRKQ01000024">
    <property type="protein sequence ID" value="TXG34551.1"/>
    <property type="molecule type" value="Genomic_DNA"/>
</dbReference>
<dbReference type="InterPro" id="IPR012334">
    <property type="entry name" value="Pectin_lyas_fold"/>
</dbReference>
<accession>A0A5C7GDQ6</accession>
<name>A0A5C7GDQ6_9FLAO</name>
<dbReference type="OrthoDB" id="1398789at2"/>
<dbReference type="InterPro" id="IPR011050">
    <property type="entry name" value="Pectin_lyase_fold/virulence"/>
</dbReference>